<dbReference type="RefSeq" id="WP_187966292.1">
    <property type="nucleotide sequence ID" value="NZ_JACVDC010000048.1"/>
</dbReference>
<keyword evidence="3 8" id="KW-0378">Hydrolase</keyword>
<dbReference type="Pfam" id="PF05592">
    <property type="entry name" value="Bac_rhamnosid"/>
    <property type="match status" value="1"/>
</dbReference>
<dbReference type="Gene3D" id="1.50.10.10">
    <property type="match status" value="1"/>
</dbReference>
<name>A0A926Q3P6_9FLAO</name>
<dbReference type="Proteomes" id="UP000653730">
    <property type="component" value="Unassembled WGS sequence"/>
</dbReference>
<feature type="domain" description="Bacterial alpha-L-rhamnosidase N-terminal" evidence="5">
    <location>
        <begin position="169"/>
        <end position="338"/>
    </location>
</feature>
<evidence type="ECO:0000313" key="9">
    <source>
        <dbReference type="Proteomes" id="UP000653730"/>
    </source>
</evidence>
<dbReference type="Gene3D" id="2.60.420.10">
    <property type="entry name" value="Maltose phosphorylase, domain 3"/>
    <property type="match status" value="1"/>
</dbReference>
<proteinExistence type="predicted"/>
<dbReference type="PANTHER" id="PTHR33307:SF6">
    <property type="entry name" value="ALPHA-RHAMNOSIDASE (EUROFUNG)-RELATED"/>
    <property type="match status" value="1"/>
</dbReference>
<dbReference type="InterPro" id="IPR012341">
    <property type="entry name" value="6hp_glycosidase-like_sf"/>
</dbReference>
<accession>A0A926Q3P6</accession>
<dbReference type="PANTHER" id="PTHR33307">
    <property type="entry name" value="ALPHA-RHAMNOSIDASE (EUROFUNG)"/>
    <property type="match status" value="1"/>
</dbReference>
<evidence type="ECO:0000259" key="6">
    <source>
        <dbReference type="Pfam" id="PF17389"/>
    </source>
</evidence>
<dbReference type="EMBL" id="JACVDC010000048">
    <property type="protein sequence ID" value="MBC9797154.1"/>
    <property type="molecule type" value="Genomic_DNA"/>
</dbReference>
<dbReference type="InterPro" id="IPR013737">
    <property type="entry name" value="Bac_rhamnosid_N"/>
</dbReference>
<dbReference type="InterPro" id="IPR035396">
    <property type="entry name" value="Bac_rhamnosid6H"/>
</dbReference>
<dbReference type="GO" id="GO:0005975">
    <property type="term" value="P:carbohydrate metabolic process"/>
    <property type="evidence" value="ECO:0007669"/>
    <property type="project" value="InterPro"/>
</dbReference>
<sequence length="925" mass="105146">MKNFKLLTISLTFAALFLSVPLFSQVISIDRLFCENRENPLGIENINPKLTWVLSSDGRNKKQSAYQVQVSENPDNFTENLIWDSKKVKSGQSVHVAYQGDELNALDKYYWRVKVWDENNKSSGWSNTAFWQMGVLDRSDWKAKWIGVGYEEEQSRPGGLMRNEFNIDKKIRSATAIITSHGLYQAFLNGSKIGDAYLTPGWTSYNKRLQYQVYDVTGQLKPGKNAVGAILGDGWYRGPLTWGERKDLFGSELALLLQINVTYADGTTEVFSTNNQWKSAKSSILNSEIYNGETIDARKIKTGWNTSDYDAGEWVKVKEKQYGYDNLVATYNEPVRKQETFKPVKMLTTPEGDKVLDFGQNLVGFVEVEITGKAGDSLVLEHAEVLDKDGNFYTENLRAAKQKNVYILSGRDNEKFEPHFTWQGFRYVRLKGNVPGISADNFTAVALYSDMRKTGTFKTSDKLLNQLQHNIQWGQRGNFLDVPTDCPQRDERLGWTGDAQVFSKTAAFNMHVDNFFTKWMQDVAADQLQNGSVTHVVPNVLGPGGAGSAGWADVATIIPWDMYLLYGNTEILKNQYESMKGWVNYMNEQSKDYLWNSGFHYGDWLFYRPDDDNDGRAALTDKYLIAQCFFAHSTQLLVNTAEVLGKDEDVKKYSSLLHKIKEAFLKEYMTPNGRLVSSSQTAYVLALNFDMFPENLREQAAERLVNNIKSYGYHLTTGFLGTPYLCFVLSEFGYHDLAYTLLMQQTYPSWLYPVTAGATTIWERWDGRKPDGTFQTPGMNSFNHYAYGAIGDWMYRELAGINSSEKINEVGYKKIVLKPHLDNKYESEEVEKQNKNSVLDEVNASLETYYGTIVSHWEIDGERKTFDIKIPVNTTAEIHLPSNSIAKIKENNKPLSSSKDIKIVDEKPDEIVISVGSGHYNFSMN</sequence>
<dbReference type="EC" id="3.2.1.40" evidence="2"/>
<evidence type="ECO:0000313" key="8">
    <source>
        <dbReference type="EMBL" id="MBC9797154.1"/>
    </source>
</evidence>
<feature type="domain" description="Alpha-L-rhamnosidase six-hairpin glycosidase" evidence="6">
    <location>
        <begin position="452"/>
        <end position="797"/>
    </location>
</feature>
<dbReference type="Pfam" id="PF08531">
    <property type="entry name" value="Bac_rhamnosid_N"/>
    <property type="match status" value="1"/>
</dbReference>
<evidence type="ECO:0000256" key="1">
    <source>
        <dbReference type="ARBA" id="ARBA00001445"/>
    </source>
</evidence>
<evidence type="ECO:0000259" key="4">
    <source>
        <dbReference type="Pfam" id="PF05592"/>
    </source>
</evidence>
<keyword evidence="9" id="KW-1185">Reference proteome</keyword>
<evidence type="ECO:0000259" key="5">
    <source>
        <dbReference type="Pfam" id="PF08531"/>
    </source>
</evidence>
<reference evidence="8 9" key="1">
    <citation type="submission" date="2020-09" db="EMBL/GenBank/DDBJ databases">
        <title>Sinomicrobium weinanense sp. nov., a halophilic bacteria isolated from saline-alkali soil.</title>
        <authorList>
            <person name="Wu P."/>
            <person name="Ren H."/>
            <person name="Mei Y."/>
            <person name="Liang Y."/>
            <person name="Chen Z."/>
        </authorList>
    </citation>
    <scope>NUCLEOTIDE SEQUENCE [LARGE SCALE GENOMIC DNA]</scope>
    <source>
        <strain evidence="8 9">FJxs</strain>
    </source>
</reference>
<dbReference type="Gene3D" id="2.60.40.10">
    <property type="entry name" value="Immunoglobulins"/>
    <property type="match status" value="1"/>
</dbReference>
<dbReference type="PIRSF" id="PIRSF010631">
    <property type="entry name" value="A-rhamnsds"/>
    <property type="match status" value="1"/>
</dbReference>
<comment type="catalytic activity">
    <reaction evidence="1">
        <text>Hydrolysis of terminal non-reducing alpha-L-rhamnose residues in alpha-L-rhamnosides.</text>
        <dbReference type="EC" id="3.2.1.40"/>
    </reaction>
</comment>
<dbReference type="Pfam" id="PF17390">
    <property type="entry name" value="Bac_rhamnosid_C"/>
    <property type="match status" value="1"/>
</dbReference>
<evidence type="ECO:0000259" key="7">
    <source>
        <dbReference type="Pfam" id="PF17390"/>
    </source>
</evidence>
<organism evidence="8 9">
    <name type="scientific">Sinomicrobium weinanense</name>
    <dbReference type="NCBI Taxonomy" id="2842200"/>
    <lineage>
        <taxon>Bacteria</taxon>
        <taxon>Pseudomonadati</taxon>
        <taxon>Bacteroidota</taxon>
        <taxon>Flavobacteriia</taxon>
        <taxon>Flavobacteriales</taxon>
        <taxon>Flavobacteriaceae</taxon>
        <taxon>Sinomicrobium</taxon>
    </lineage>
</organism>
<dbReference type="InterPro" id="IPR008902">
    <property type="entry name" value="Rhamnosid_concanavalin"/>
</dbReference>
<dbReference type="Gene3D" id="2.60.120.260">
    <property type="entry name" value="Galactose-binding domain-like"/>
    <property type="match status" value="2"/>
</dbReference>
<dbReference type="InterPro" id="IPR035398">
    <property type="entry name" value="Bac_rhamnosid_C"/>
</dbReference>
<feature type="domain" description="Alpha-L-rhamnosidase concanavalin-like" evidence="4">
    <location>
        <begin position="348"/>
        <end position="447"/>
    </location>
</feature>
<dbReference type="InterPro" id="IPR008928">
    <property type="entry name" value="6-hairpin_glycosidase_sf"/>
</dbReference>
<feature type="domain" description="Alpha-L-rhamnosidase C-terminal" evidence="7">
    <location>
        <begin position="810"/>
        <end position="892"/>
    </location>
</feature>
<dbReference type="InterPro" id="IPR016007">
    <property type="entry name" value="Alpha_rhamnosid"/>
</dbReference>
<dbReference type="Pfam" id="PF17389">
    <property type="entry name" value="Bac_rhamnosid6H"/>
    <property type="match status" value="1"/>
</dbReference>
<protein>
    <recommendedName>
        <fullName evidence="2">alpha-L-rhamnosidase</fullName>
        <ecNumber evidence="2">3.2.1.40</ecNumber>
    </recommendedName>
</protein>
<dbReference type="SUPFAM" id="SSF48208">
    <property type="entry name" value="Six-hairpin glycosidases"/>
    <property type="match status" value="1"/>
</dbReference>
<comment type="caution">
    <text evidence="8">The sequence shown here is derived from an EMBL/GenBank/DDBJ whole genome shotgun (WGS) entry which is preliminary data.</text>
</comment>
<evidence type="ECO:0000256" key="3">
    <source>
        <dbReference type="ARBA" id="ARBA00022801"/>
    </source>
</evidence>
<dbReference type="AlphaFoldDB" id="A0A926Q3P6"/>
<dbReference type="Pfam" id="PF25788">
    <property type="entry name" value="Ig_Rha78A_N"/>
    <property type="match status" value="1"/>
</dbReference>
<gene>
    <name evidence="8" type="ORF">IBL28_14345</name>
</gene>
<evidence type="ECO:0000256" key="2">
    <source>
        <dbReference type="ARBA" id="ARBA00012652"/>
    </source>
</evidence>
<dbReference type="GO" id="GO:0030596">
    <property type="term" value="F:alpha-L-rhamnosidase activity"/>
    <property type="evidence" value="ECO:0007669"/>
    <property type="project" value="UniProtKB-EC"/>
</dbReference>
<dbReference type="InterPro" id="IPR013783">
    <property type="entry name" value="Ig-like_fold"/>
</dbReference>